<protein>
    <submittedName>
        <fullName evidence="1">Crp/Fnr family transcriptional regulator</fullName>
    </submittedName>
</protein>
<evidence type="ECO:0000313" key="1">
    <source>
        <dbReference type="EMBL" id="REI40074.1"/>
    </source>
</evidence>
<evidence type="ECO:0000313" key="2">
    <source>
        <dbReference type="Proteomes" id="UP000263486"/>
    </source>
</evidence>
<dbReference type="SUPFAM" id="SSF51206">
    <property type="entry name" value="cAMP-binding domain-like"/>
    <property type="match status" value="1"/>
</dbReference>
<reference evidence="1 2" key="1">
    <citation type="submission" date="2018-08" db="EMBL/GenBank/DDBJ databases">
        <title>Draft genome sequence of Psychrilyobacter sp. strain SD5 isolated from Black Sea water.</title>
        <authorList>
            <person name="Yadav S."/>
            <person name="Villanueva L."/>
            <person name="Damste J.S.S."/>
        </authorList>
    </citation>
    <scope>NUCLEOTIDE SEQUENCE [LARGE SCALE GENOMIC DNA]</scope>
    <source>
        <strain evidence="1 2">SD5</strain>
    </source>
</reference>
<dbReference type="InterPro" id="IPR014710">
    <property type="entry name" value="RmlC-like_jellyroll"/>
</dbReference>
<comment type="caution">
    <text evidence="1">The sequence shown here is derived from an EMBL/GenBank/DDBJ whole genome shotgun (WGS) entry which is preliminary data.</text>
</comment>
<accession>A0ABX9KES2</accession>
<dbReference type="RefSeq" id="WP_114643211.1">
    <property type="nucleotide sequence ID" value="NZ_JAACIO010000017.1"/>
</dbReference>
<name>A0ABX9KES2_9FUSO</name>
<keyword evidence="2" id="KW-1185">Reference proteome</keyword>
<dbReference type="InterPro" id="IPR036390">
    <property type="entry name" value="WH_DNA-bd_sf"/>
</dbReference>
<sequence length="215" mass="25426">MEKIIEIIGKTPLKDFIPQKYTNRLKILNLSSGEYFHYSEKELNSTFFLIEGMIQIKQTTQDGVDLNYILLDNFNVVGEKKLLFGKEGGVDFYTIRDKTKILEIPLDIGIKLIKNDKFKIFLLKLHCEKLHKFVWDISILHFKGVKKFLAHNILTYSTDDKFRFKNMSFLSEILSIDRKSLYSAVKKLEEKKLIIRENKIIKILDRKKLEEYIKI</sequence>
<organism evidence="1 2">
    <name type="scientific">Psychrilyobacter piezotolerans</name>
    <dbReference type="NCBI Taxonomy" id="2293438"/>
    <lineage>
        <taxon>Bacteria</taxon>
        <taxon>Fusobacteriati</taxon>
        <taxon>Fusobacteriota</taxon>
        <taxon>Fusobacteriia</taxon>
        <taxon>Fusobacteriales</taxon>
        <taxon>Fusobacteriaceae</taxon>
        <taxon>Psychrilyobacter</taxon>
    </lineage>
</organism>
<dbReference type="Proteomes" id="UP000263486">
    <property type="component" value="Unassembled WGS sequence"/>
</dbReference>
<dbReference type="InterPro" id="IPR018490">
    <property type="entry name" value="cNMP-bd_dom_sf"/>
</dbReference>
<dbReference type="Gene3D" id="2.60.120.10">
    <property type="entry name" value="Jelly Rolls"/>
    <property type="match status" value="1"/>
</dbReference>
<dbReference type="EMBL" id="QUAJ01000025">
    <property type="protein sequence ID" value="REI40074.1"/>
    <property type="molecule type" value="Genomic_DNA"/>
</dbReference>
<dbReference type="SUPFAM" id="SSF46785">
    <property type="entry name" value="Winged helix' DNA-binding domain"/>
    <property type="match status" value="1"/>
</dbReference>
<proteinExistence type="predicted"/>
<gene>
    <name evidence="1" type="ORF">DYH56_12490</name>
</gene>